<keyword evidence="5 6" id="KW-0472">Membrane</keyword>
<dbReference type="Pfam" id="PF01810">
    <property type="entry name" value="LysE"/>
    <property type="match status" value="1"/>
</dbReference>
<keyword evidence="4 6" id="KW-1133">Transmembrane helix</keyword>
<evidence type="ECO:0000256" key="1">
    <source>
        <dbReference type="ARBA" id="ARBA00004651"/>
    </source>
</evidence>
<evidence type="ECO:0000256" key="3">
    <source>
        <dbReference type="ARBA" id="ARBA00022692"/>
    </source>
</evidence>
<evidence type="ECO:0000256" key="6">
    <source>
        <dbReference type="SAM" id="Phobius"/>
    </source>
</evidence>
<gene>
    <name evidence="7" type="ORF">HNQ50_000439</name>
</gene>
<feature type="transmembrane region" description="Helical" evidence="6">
    <location>
        <begin position="71"/>
        <end position="89"/>
    </location>
</feature>
<name>A0A840R8P8_9NEIS</name>
<sequence length="217" mass="22996">MLAVLLKGFLLSLSLCLDIGIVNTALINTGIRAGVRPAFMLGLGSCFGDITYAALSLFGLAVLFQFTAVRWVLWLGGGALLLWLTWKMAKAALAESRRQQEAPDYDAAAEAQAWSPRVEFLRGLGMALASPTALLWYAAVGGAIIAQATDGSALMNALFLGGFFAGGLAWSAFLAVLAGKGRHLIGHKLALYCNAFSAVLFAYFAVTVIVEGYRTLI</sequence>
<dbReference type="GO" id="GO:0005886">
    <property type="term" value="C:plasma membrane"/>
    <property type="evidence" value="ECO:0007669"/>
    <property type="project" value="UniProtKB-SubCell"/>
</dbReference>
<feature type="transmembrane region" description="Helical" evidence="6">
    <location>
        <begin position="38"/>
        <end position="65"/>
    </location>
</feature>
<dbReference type="InterPro" id="IPR001123">
    <property type="entry name" value="LeuE-type"/>
</dbReference>
<reference evidence="7 8" key="1">
    <citation type="submission" date="2020-08" db="EMBL/GenBank/DDBJ databases">
        <title>Genomic Encyclopedia of Type Strains, Phase IV (KMG-IV): sequencing the most valuable type-strain genomes for metagenomic binning, comparative biology and taxonomic classification.</title>
        <authorList>
            <person name="Goeker M."/>
        </authorList>
    </citation>
    <scope>NUCLEOTIDE SEQUENCE [LARGE SCALE GENOMIC DNA]</scope>
    <source>
        <strain evidence="7 8">DSM 18233</strain>
    </source>
</reference>
<organism evidence="7 8">
    <name type="scientific">Silvimonas terrae</name>
    <dbReference type="NCBI Taxonomy" id="300266"/>
    <lineage>
        <taxon>Bacteria</taxon>
        <taxon>Pseudomonadati</taxon>
        <taxon>Pseudomonadota</taxon>
        <taxon>Betaproteobacteria</taxon>
        <taxon>Neisseriales</taxon>
        <taxon>Chitinibacteraceae</taxon>
        <taxon>Silvimonas</taxon>
    </lineage>
</organism>
<evidence type="ECO:0000256" key="2">
    <source>
        <dbReference type="ARBA" id="ARBA00022475"/>
    </source>
</evidence>
<dbReference type="PANTHER" id="PTHR30086">
    <property type="entry name" value="ARGININE EXPORTER PROTEIN ARGO"/>
    <property type="match status" value="1"/>
</dbReference>
<dbReference type="PANTHER" id="PTHR30086:SF20">
    <property type="entry name" value="ARGININE EXPORTER PROTEIN ARGO-RELATED"/>
    <property type="match status" value="1"/>
</dbReference>
<dbReference type="AlphaFoldDB" id="A0A840R8P8"/>
<protein>
    <submittedName>
        <fullName evidence="7">L-lysine exporter family protein LysE/ArgO</fullName>
    </submittedName>
</protein>
<comment type="caution">
    <text evidence="7">The sequence shown here is derived from an EMBL/GenBank/DDBJ whole genome shotgun (WGS) entry which is preliminary data.</text>
</comment>
<feature type="transmembrane region" description="Helical" evidence="6">
    <location>
        <begin position="157"/>
        <end position="177"/>
    </location>
</feature>
<evidence type="ECO:0000313" key="7">
    <source>
        <dbReference type="EMBL" id="MBB5189729.1"/>
    </source>
</evidence>
<evidence type="ECO:0000256" key="4">
    <source>
        <dbReference type="ARBA" id="ARBA00022989"/>
    </source>
</evidence>
<keyword evidence="2" id="KW-1003">Cell membrane</keyword>
<dbReference type="GO" id="GO:0015171">
    <property type="term" value="F:amino acid transmembrane transporter activity"/>
    <property type="evidence" value="ECO:0007669"/>
    <property type="project" value="TreeGrafter"/>
</dbReference>
<feature type="transmembrane region" description="Helical" evidence="6">
    <location>
        <begin position="124"/>
        <end position="145"/>
    </location>
</feature>
<proteinExistence type="predicted"/>
<dbReference type="Proteomes" id="UP000543030">
    <property type="component" value="Unassembled WGS sequence"/>
</dbReference>
<keyword evidence="8" id="KW-1185">Reference proteome</keyword>
<evidence type="ECO:0000313" key="8">
    <source>
        <dbReference type="Proteomes" id="UP000543030"/>
    </source>
</evidence>
<feature type="transmembrane region" description="Helical" evidence="6">
    <location>
        <begin position="6"/>
        <end position="26"/>
    </location>
</feature>
<keyword evidence="3 6" id="KW-0812">Transmembrane</keyword>
<evidence type="ECO:0000256" key="5">
    <source>
        <dbReference type="ARBA" id="ARBA00023136"/>
    </source>
</evidence>
<comment type="subcellular location">
    <subcellularLocation>
        <location evidence="1">Cell membrane</location>
        <topology evidence="1">Multi-pass membrane protein</topology>
    </subcellularLocation>
</comment>
<accession>A0A840R8P8</accession>
<dbReference type="EMBL" id="JACHHN010000001">
    <property type="protein sequence ID" value="MBB5189729.1"/>
    <property type="molecule type" value="Genomic_DNA"/>
</dbReference>
<dbReference type="RefSeq" id="WP_184097068.1">
    <property type="nucleotide sequence ID" value="NZ_JACHHN010000001.1"/>
</dbReference>
<feature type="transmembrane region" description="Helical" evidence="6">
    <location>
        <begin position="189"/>
        <end position="210"/>
    </location>
</feature>